<comment type="caution">
    <text evidence="1">The sequence shown here is derived from an EMBL/GenBank/DDBJ whole genome shotgun (WGS) entry which is preliminary data.</text>
</comment>
<dbReference type="RefSeq" id="WP_394488354.1">
    <property type="nucleotide sequence ID" value="NZ_JBIGIA010000008.1"/>
</dbReference>
<dbReference type="EMBL" id="JBIGIA010000008">
    <property type="protein sequence ID" value="MFG6457492.1"/>
    <property type="molecule type" value="Genomic_DNA"/>
</dbReference>
<proteinExistence type="predicted"/>
<keyword evidence="2" id="KW-1185">Reference proteome</keyword>
<reference evidence="1 2" key="1">
    <citation type="submission" date="2024-09" db="EMBL/GenBank/DDBJ databases">
        <title>Novel species of the genus Pelomonas and Roseateles isolated from streams.</title>
        <authorList>
            <person name="Lu H."/>
        </authorList>
    </citation>
    <scope>NUCLEOTIDE SEQUENCE [LARGE SCALE GENOMIC DNA]</scope>
    <source>
        <strain evidence="1 2">BYS96W</strain>
    </source>
</reference>
<name>A0ABW7G6B3_9BURK</name>
<sequence>MDFSAESSMGGLKAEVQHREFARADADADATAAHQAGLLGDLLVDLVPGWPNSE</sequence>
<gene>
    <name evidence="1" type="ORF">ACG00X_11680</name>
</gene>
<evidence type="ECO:0000313" key="1">
    <source>
        <dbReference type="EMBL" id="MFG6457492.1"/>
    </source>
</evidence>
<accession>A0ABW7G6B3</accession>
<protein>
    <submittedName>
        <fullName evidence="1">Uncharacterized protein</fullName>
    </submittedName>
</protein>
<dbReference type="Proteomes" id="UP001606305">
    <property type="component" value="Unassembled WGS sequence"/>
</dbReference>
<evidence type="ECO:0000313" key="2">
    <source>
        <dbReference type="Proteomes" id="UP001606305"/>
    </source>
</evidence>
<organism evidence="1 2">
    <name type="scientific">Pelomonas nitida</name>
    <dbReference type="NCBI Taxonomy" id="3299027"/>
    <lineage>
        <taxon>Bacteria</taxon>
        <taxon>Pseudomonadati</taxon>
        <taxon>Pseudomonadota</taxon>
        <taxon>Betaproteobacteria</taxon>
        <taxon>Burkholderiales</taxon>
        <taxon>Sphaerotilaceae</taxon>
        <taxon>Roseateles</taxon>
    </lineage>
</organism>